<feature type="region of interest" description="Disordered" evidence="1">
    <location>
        <begin position="331"/>
        <end position="372"/>
    </location>
</feature>
<dbReference type="InterPro" id="IPR046784">
    <property type="entry name" value="Eap1"/>
</dbReference>
<feature type="compositionally biased region" description="Basic and acidic residues" evidence="1">
    <location>
        <begin position="613"/>
        <end position="625"/>
    </location>
</feature>
<protein>
    <submittedName>
        <fullName evidence="2">Uncharacterized protein</fullName>
    </submittedName>
</protein>
<feature type="compositionally biased region" description="Basic and acidic residues" evidence="1">
    <location>
        <begin position="642"/>
        <end position="651"/>
    </location>
</feature>
<name>A0AAJ0FN05_9PEZI</name>
<dbReference type="Proteomes" id="UP001244011">
    <property type="component" value="Unassembled WGS sequence"/>
</dbReference>
<comment type="caution">
    <text evidence="2">The sequence shown here is derived from an EMBL/GenBank/DDBJ whole genome shotgun (WGS) entry which is preliminary data.</text>
</comment>
<reference evidence="2" key="1">
    <citation type="submission" date="2023-06" db="EMBL/GenBank/DDBJ databases">
        <title>Genome-scale phylogeny and comparative genomics of the fungal order Sordariales.</title>
        <authorList>
            <consortium name="Lawrence Berkeley National Laboratory"/>
            <person name="Hensen N."/>
            <person name="Bonometti L."/>
            <person name="Westerberg I."/>
            <person name="Brannstrom I.O."/>
            <person name="Guillou S."/>
            <person name="Cros-Aarteil S."/>
            <person name="Calhoun S."/>
            <person name="Haridas S."/>
            <person name="Kuo A."/>
            <person name="Mondo S."/>
            <person name="Pangilinan J."/>
            <person name="Riley R."/>
            <person name="Labutti K."/>
            <person name="Andreopoulos B."/>
            <person name="Lipzen A."/>
            <person name="Chen C."/>
            <person name="Yanf M."/>
            <person name="Daum C."/>
            <person name="Ng V."/>
            <person name="Clum A."/>
            <person name="Steindorff A."/>
            <person name="Ohm R."/>
            <person name="Martin F."/>
            <person name="Silar P."/>
            <person name="Natvig D."/>
            <person name="Lalanne C."/>
            <person name="Gautier V."/>
            <person name="Ament-Velasquez S.L."/>
            <person name="Kruys A."/>
            <person name="Hutchinson M.I."/>
            <person name="Powell A.J."/>
            <person name="Barry K."/>
            <person name="Miller A.N."/>
            <person name="Grigoriev I.V."/>
            <person name="Debuchy R."/>
            <person name="Gladieux P."/>
            <person name="Thoren M.H."/>
            <person name="Johannesson H."/>
        </authorList>
    </citation>
    <scope>NUCLEOTIDE SEQUENCE</scope>
    <source>
        <strain evidence="2">8032-3</strain>
    </source>
</reference>
<evidence type="ECO:0000313" key="3">
    <source>
        <dbReference type="Proteomes" id="UP001244011"/>
    </source>
</evidence>
<dbReference type="AlphaFoldDB" id="A0AAJ0FN05"/>
<keyword evidence="3" id="KW-1185">Reference proteome</keyword>
<gene>
    <name evidence="2" type="ORF">QBC33DRAFT_492524</name>
</gene>
<accession>A0AAJ0FN05</accession>
<feature type="compositionally biased region" description="Polar residues" evidence="1">
    <location>
        <begin position="457"/>
        <end position="467"/>
    </location>
</feature>
<feature type="region of interest" description="Disordered" evidence="1">
    <location>
        <begin position="723"/>
        <end position="791"/>
    </location>
</feature>
<feature type="compositionally biased region" description="Basic and acidic residues" evidence="1">
    <location>
        <begin position="257"/>
        <end position="304"/>
    </location>
</feature>
<feature type="compositionally biased region" description="Pro residues" evidence="1">
    <location>
        <begin position="424"/>
        <end position="435"/>
    </location>
</feature>
<dbReference type="EMBL" id="MU839010">
    <property type="protein sequence ID" value="KAK1766680.1"/>
    <property type="molecule type" value="Genomic_DNA"/>
</dbReference>
<organism evidence="2 3">
    <name type="scientific">Phialemonium atrogriseum</name>
    <dbReference type="NCBI Taxonomy" id="1093897"/>
    <lineage>
        <taxon>Eukaryota</taxon>
        <taxon>Fungi</taxon>
        <taxon>Dikarya</taxon>
        <taxon>Ascomycota</taxon>
        <taxon>Pezizomycotina</taxon>
        <taxon>Sordariomycetes</taxon>
        <taxon>Sordariomycetidae</taxon>
        <taxon>Cephalothecales</taxon>
        <taxon>Cephalothecaceae</taxon>
        <taxon>Phialemonium</taxon>
    </lineage>
</organism>
<feature type="compositionally biased region" description="Pro residues" evidence="1">
    <location>
        <begin position="528"/>
        <end position="539"/>
    </location>
</feature>
<feature type="compositionally biased region" description="Basic and acidic residues" evidence="1">
    <location>
        <begin position="192"/>
        <end position="223"/>
    </location>
</feature>
<dbReference type="Pfam" id="PF20566">
    <property type="entry name" value="Eap1"/>
    <property type="match status" value="1"/>
</dbReference>
<feature type="compositionally biased region" description="Basic and acidic residues" evidence="1">
    <location>
        <begin position="239"/>
        <end position="249"/>
    </location>
</feature>
<feature type="compositionally biased region" description="Pro residues" evidence="1">
    <location>
        <begin position="723"/>
        <end position="757"/>
    </location>
</feature>
<feature type="region of interest" description="Disordered" evidence="1">
    <location>
        <begin position="396"/>
        <end position="547"/>
    </location>
</feature>
<feature type="compositionally biased region" description="Pro residues" evidence="1">
    <location>
        <begin position="685"/>
        <end position="695"/>
    </location>
</feature>
<evidence type="ECO:0000313" key="2">
    <source>
        <dbReference type="EMBL" id="KAK1766680.1"/>
    </source>
</evidence>
<feature type="compositionally biased region" description="Basic and acidic residues" evidence="1">
    <location>
        <begin position="113"/>
        <end position="165"/>
    </location>
</feature>
<feature type="compositionally biased region" description="Basic and acidic residues" evidence="1">
    <location>
        <begin position="59"/>
        <end position="69"/>
    </location>
</feature>
<feature type="region of interest" description="Disordered" evidence="1">
    <location>
        <begin position="584"/>
        <end position="701"/>
    </location>
</feature>
<feature type="compositionally biased region" description="Low complexity" evidence="1">
    <location>
        <begin position="95"/>
        <end position="104"/>
    </location>
</feature>
<evidence type="ECO:0000256" key="1">
    <source>
        <dbReference type="SAM" id="MobiDB-lite"/>
    </source>
</evidence>
<proteinExistence type="predicted"/>
<dbReference type="RefSeq" id="XP_060282893.1">
    <property type="nucleotide sequence ID" value="XM_060425497.1"/>
</dbReference>
<sequence length="791" mass="87391">MAGRYTADNLLLLRQSPLCVKPPGLPPSEEWMGPSPDTLRNQTKPANDRSKGSDNPLLENRRSGTDRNGQRNNSNLLLTGPTLDPDDIILGPPRTSFSSSTSTSNNKLGGSEKVSKDSELRDRAERFNFRNRSNESDALNDRFRDGRTNNYRRRGDGDQDGDSRAMAKPPRKSFGNEGAERFHGRIGSGDRFSNRDDRRAKDRDDRDNGDRRSRNFDPHSQDKEGDDAEATRRNGMTRGRSDPWFKESSEGGAPTSQRERIDRTKNWRERDPNERQGDKHGDRTNIRGFDRRWDREQRVEREPEWLDEPADEKPQGHTEEDFKKFMEAMKATRGGGAQKPEAKAPAMIEKPAPDSATAPEQKVVSAPAVGSGPDKFFAAYGSTALDGAAPVVDAKEAPKPKGAKPSRFTSFFSATEDTRGRTEPPTPVAAPPPPNGMNEPQQQNAEKEAFQVLLQKLQRQTLAQSHQPGGGLQAPPNFAEHPAASAAQHQKGEVVSPEPFQPYGMDRREDPRLRMAQHPIQDMLSPRSMPPPVQPPAAPRPEQNLQDLLAQRHHAPSQGSGRMEQNSAAVNSNTEFLMRLMQSARNAPEPPRTEQILVRMPQPTKQVNLPAISDRDAEFQRDRSASQRQMRQHQGPPVFLDEQFHNPDGDNRPQPTQILQRPPPPGLDHHMHPFPMAGGGQQMPPQRPMIPPPPGLINNSRNMPMPGMFPPNFPPGAFPPPDAMVPPLAPGPGPRSMQPPPGFYGGPPPPGFMPPPGMGQFQGPPEGLAFGAPFDGRGMPPPGGGHPFRRP</sequence>
<dbReference type="GeneID" id="85308684"/>
<feature type="region of interest" description="Disordered" evidence="1">
    <location>
        <begin position="1"/>
        <end position="319"/>
    </location>
</feature>